<comment type="caution">
    <text evidence="10">The sequence shown here is derived from an EMBL/GenBank/DDBJ whole genome shotgun (WGS) entry which is preliminary data.</text>
</comment>
<evidence type="ECO:0000313" key="11">
    <source>
        <dbReference type="Proteomes" id="UP000775213"/>
    </source>
</evidence>
<evidence type="ECO:0000256" key="2">
    <source>
        <dbReference type="ARBA" id="ARBA00010617"/>
    </source>
</evidence>
<dbReference type="GO" id="GO:0016705">
    <property type="term" value="F:oxidoreductase activity, acting on paired donors, with incorporation or reduction of molecular oxygen"/>
    <property type="evidence" value="ECO:0007669"/>
    <property type="project" value="InterPro"/>
</dbReference>
<dbReference type="Pfam" id="PF00067">
    <property type="entry name" value="p450"/>
    <property type="match status" value="1"/>
</dbReference>
<gene>
    <name evidence="10" type="ORF">IEQ34_010340</name>
</gene>
<name>A0AAV7GLL8_DENCH</name>
<dbReference type="InterPro" id="IPR036396">
    <property type="entry name" value="Cyt_P450_sf"/>
</dbReference>
<dbReference type="PANTHER" id="PTHR47955">
    <property type="entry name" value="CYTOCHROME P450 FAMILY 71 PROTEIN"/>
    <property type="match status" value="1"/>
</dbReference>
<organism evidence="10 11">
    <name type="scientific">Dendrobium chrysotoxum</name>
    <name type="common">Orchid</name>
    <dbReference type="NCBI Taxonomy" id="161865"/>
    <lineage>
        <taxon>Eukaryota</taxon>
        <taxon>Viridiplantae</taxon>
        <taxon>Streptophyta</taxon>
        <taxon>Embryophyta</taxon>
        <taxon>Tracheophyta</taxon>
        <taxon>Spermatophyta</taxon>
        <taxon>Magnoliopsida</taxon>
        <taxon>Liliopsida</taxon>
        <taxon>Asparagales</taxon>
        <taxon>Orchidaceae</taxon>
        <taxon>Epidendroideae</taxon>
        <taxon>Malaxideae</taxon>
        <taxon>Dendrobiinae</taxon>
        <taxon>Dendrobium</taxon>
    </lineage>
</organism>
<proteinExistence type="inferred from homology"/>
<dbReference type="PRINTS" id="PR00385">
    <property type="entry name" value="P450"/>
</dbReference>
<evidence type="ECO:0000256" key="8">
    <source>
        <dbReference type="PIRSR" id="PIRSR602401-1"/>
    </source>
</evidence>
<dbReference type="PANTHER" id="PTHR47955:SF19">
    <property type="entry name" value="CYTOCHROME P450 71A9-LIKE ISOFORM X1"/>
    <property type="match status" value="1"/>
</dbReference>
<dbReference type="GO" id="GO:0020037">
    <property type="term" value="F:heme binding"/>
    <property type="evidence" value="ECO:0007669"/>
    <property type="project" value="InterPro"/>
</dbReference>
<keyword evidence="11" id="KW-1185">Reference proteome</keyword>
<evidence type="ECO:0008006" key="12">
    <source>
        <dbReference type="Google" id="ProtNLM"/>
    </source>
</evidence>
<keyword evidence="9" id="KW-0812">Transmembrane</keyword>
<dbReference type="GO" id="GO:0005506">
    <property type="term" value="F:iron ion binding"/>
    <property type="evidence" value="ECO:0007669"/>
    <property type="project" value="InterPro"/>
</dbReference>
<keyword evidence="9" id="KW-0472">Membrane</keyword>
<evidence type="ECO:0000256" key="4">
    <source>
        <dbReference type="ARBA" id="ARBA00022723"/>
    </source>
</evidence>
<evidence type="ECO:0000256" key="1">
    <source>
        <dbReference type="ARBA" id="ARBA00001971"/>
    </source>
</evidence>
<feature type="transmembrane region" description="Helical" evidence="9">
    <location>
        <begin position="12"/>
        <end position="33"/>
    </location>
</feature>
<keyword evidence="7" id="KW-0503">Monooxygenase</keyword>
<comment type="cofactor">
    <cofactor evidence="1 8">
        <name>heme</name>
        <dbReference type="ChEBI" id="CHEBI:30413"/>
    </cofactor>
</comment>
<sequence>MDITMEQQAFLYLQLLLLFLFLFITSFLLLNIVKKTNKTTKKEALPGPRCLPIVGNLHLLNLNKPLRSLISLSNKHGPLILLHLGSIPTLVVSSHDIAEEIFTKHDLTFSGRPFLTAPKKLLYNCSSISFAPYGDHWRQARKIAMLELLSSRRVRSFEVVRGEEVEKLVATIKDLSISNLSELTLSFANNVVCRAALGDEFGDGGYGGKGGVWLHQQLSETQSLLGGFCVADFFPRMEWLDRLRGFHGRLEKNFEEIDKFLDRVIHEHLKMSEREEASGNGTKDSDEEEKDLVHVLLRLHKAAILHGGFLSNIDHVKAILVEAFIAGTDTSSATITWTMTELIRNPRVMKKLQEELQQATKGNSHRLIQESELEKLEYLKQVIKESLRLKPPVPLLLPHETIQACEIQGYIIPAYTRVIFNAAAISMDPNVWEKPLEFWPERFEGRDVDFKGHDFELLPFGSGRRKCPRINFAMVIVELALANLLHCFDWSTPNGMKAEDMNMEEAIGITTHKKEALCLVAKPKW</sequence>
<dbReference type="Proteomes" id="UP000775213">
    <property type="component" value="Unassembled WGS sequence"/>
</dbReference>
<keyword evidence="3 8" id="KW-0349">Heme</keyword>
<dbReference type="EMBL" id="JAGFBR010000009">
    <property type="protein sequence ID" value="KAH0462765.1"/>
    <property type="molecule type" value="Genomic_DNA"/>
</dbReference>
<keyword evidence="4 8" id="KW-0479">Metal-binding</keyword>
<dbReference type="InterPro" id="IPR001128">
    <property type="entry name" value="Cyt_P450"/>
</dbReference>
<reference evidence="10 11" key="1">
    <citation type="journal article" date="2021" name="Hortic Res">
        <title>Chromosome-scale assembly of the Dendrobium chrysotoxum genome enhances the understanding of orchid evolution.</title>
        <authorList>
            <person name="Zhang Y."/>
            <person name="Zhang G.Q."/>
            <person name="Zhang D."/>
            <person name="Liu X.D."/>
            <person name="Xu X.Y."/>
            <person name="Sun W.H."/>
            <person name="Yu X."/>
            <person name="Zhu X."/>
            <person name="Wang Z.W."/>
            <person name="Zhao X."/>
            <person name="Zhong W.Y."/>
            <person name="Chen H."/>
            <person name="Yin W.L."/>
            <person name="Huang T."/>
            <person name="Niu S.C."/>
            <person name="Liu Z.J."/>
        </authorList>
    </citation>
    <scope>NUCLEOTIDE SEQUENCE [LARGE SCALE GENOMIC DNA]</scope>
    <source>
        <strain evidence="10">Lindl</strain>
    </source>
</reference>
<dbReference type="SUPFAM" id="SSF48264">
    <property type="entry name" value="Cytochrome P450"/>
    <property type="match status" value="1"/>
</dbReference>
<dbReference type="CDD" id="cd11072">
    <property type="entry name" value="CYP71-like"/>
    <property type="match status" value="1"/>
</dbReference>
<dbReference type="FunFam" id="1.10.630.10:FF:000011">
    <property type="entry name" value="Cytochrome P450 83B1"/>
    <property type="match status" value="1"/>
</dbReference>
<evidence type="ECO:0000256" key="3">
    <source>
        <dbReference type="ARBA" id="ARBA00022617"/>
    </source>
</evidence>
<evidence type="ECO:0000256" key="6">
    <source>
        <dbReference type="ARBA" id="ARBA00023004"/>
    </source>
</evidence>
<keyword evidence="6 8" id="KW-0408">Iron</keyword>
<dbReference type="AlphaFoldDB" id="A0AAV7GLL8"/>
<evidence type="ECO:0000313" key="10">
    <source>
        <dbReference type="EMBL" id="KAH0462765.1"/>
    </source>
</evidence>
<comment type="similarity">
    <text evidence="2">Belongs to the cytochrome P450 family.</text>
</comment>
<evidence type="ECO:0000256" key="9">
    <source>
        <dbReference type="SAM" id="Phobius"/>
    </source>
</evidence>
<evidence type="ECO:0000256" key="5">
    <source>
        <dbReference type="ARBA" id="ARBA00023002"/>
    </source>
</evidence>
<accession>A0AAV7GLL8</accession>
<feature type="binding site" description="axial binding residue" evidence="8">
    <location>
        <position position="467"/>
    </location>
    <ligand>
        <name>heme</name>
        <dbReference type="ChEBI" id="CHEBI:30413"/>
    </ligand>
    <ligandPart>
        <name>Fe</name>
        <dbReference type="ChEBI" id="CHEBI:18248"/>
    </ligandPart>
</feature>
<protein>
    <recommendedName>
        <fullName evidence="12">Cytochrome P450</fullName>
    </recommendedName>
</protein>
<keyword evidence="5" id="KW-0560">Oxidoreductase</keyword>
<dbReference type="Gene3D" id="1.10.630.10">
    <property type="entry name" value="Cytochrome P450"/>
    <property type="match status" value="1"/>
</dbReference>
<dbReference type="InterPro" id="IPR002401">
    <property type="entry name" value="Cyt_P450_E_grp-I"/>
</dbReference>
<dbReference type="GO" id="GO:0004497">
    <property type="term" value="F:monooxygenase activity"/>
    <property type="evidence" value="ECO:0007669"/>
    <property type="project" value="UniProtKB-KW"/>
</dbReference>
<evidence type="ECO:0000256" key="7">
    <source>
        <dbReference type="ARBA" id="ARBA00023033"/>
    </source>
</evidence>
<dbReference type="PRINTS" id="PR00463">
    <property type="entry name" value="EP450I"/>
</dbReference>
<keyword evidence="9" id="KW-1133">Transmembrane helix</keyword>